<gene>
    <name evidence="7" type="ORF">GPA24_16865</name>
</gene>
<evidence type="ECO:0000256" key="2">
    <source>
        <dbReference type="ARBA" id="ARBA00012438"/>
    </source>
</evidence>
<evidence type="ECO:0000259" key="6">
    <source>
        <dbReference type="PROSITE" id="PS50113"/>
    </source>
</evidence>
<dbReference type="PANTHER" id="PTHR43065:SF42">
    <property type="entry name" value="TWO-COMPONENT SENSOR PPRA"/>
    <property type="match status" value="1"/>
</dbReference>
<dbReference type="SUPFAM" id="SSF47384">
    <property type="entry name" value="Homodimeric domain of signal transducing histidine kinase"/>
    <property type="match status" value="1"/>
</dbReference>
<evidence type="ECO:0000256" key="1">
    <source>
        <dbReference type="ARBA" id="ARBA00000085"/>
    </source>
</evidence>
<feature type="domain" description="Histidine kinase" evidence="4">
    <location>
        <begin position="333"/>
        <end position="549"/>
    </location>
</feature>
<evidence type="ECO:0000259" key="4">
    <source>
        <dbReference type="PROSITE" id="PS50109"/>
    </source>
</evidence>
<dbReference type="InterPro" id="IPR000014">
    <property type="entry name" value="PAS"/>
</dbReference>
<evidence type="ECO:0000259" key="5">
    <source>
        <dbReference type="PROSITE" id="PS50112"/>
    </source>
</evidence>
<evidence type="ECO:0000313" key="8">
    <source>
        <dbReference type="Proteomes" id="UP000633943"/>
    </source>
</evidence>
<dbReference type="PROSITE" id="PS50113">
    <property type="entry name" value="PAC"/>
    <property type="match status" value="1"/>
</dbReference>
<dbReference type="SUPFAM" id="SSF55785">
    <property type="entry name" value="PYP-like sensor domain (PAS domain)"/>
    <property type="match status" value="2"/>
</dbReference>
<dbReference type="InterPro" id="IPR036097">
    <property type="entry name" value="HisK_dim/P_sf"/>
</dbReference>
<dbReference type="CDD" id="cd00130">
    <property type="entry name" value="PAS"/>
    <property type="match status" value="1"/>
</dbReference>
<name>A0ABX1NYP5_9RHOO</name>
<dbReference type="Pfam" id="PF00512">
    <property type="entry name" value="HisKA"/>
    <property type="match status" value="1"/>
</dbReference>
<dbReference type="Gene3D" id="1.10.287.130">
    <property type="match status" value="1"/>
</dbReference>
<dbReference type="PROSITE" id="PS50109">
    <property type="entry name" value="HIS_KIN"/>
    <property type="match status" value="1"/>
</dbReference>
<dbReference type="SMART" id="SM00387">
    <property type="entry name" value="HATPase_c"/>
    <property type="match status" value="1"/>
</dbReference>
<dbReference type="Pfam" id="PF02518">
    <property type="entry name" value="HATPase_c"/>
    <property type="match status" value="1"/>
</dbReference>
<feature type="domain" description="PAS" evidence="5">
    <location>
        <begin position="46"/>
        <end position="93"/>
    </location>
</feature>
<accession>A0ABX1NYP5</accession>
<keyword evidence="3" id="KW-0597">Phosphoprotein</keyword>
<dbReference type="Pfam" id="PF13426">
    <property type="entry name" value="PAS_9"/>
    <property type="match status" value="1"/>
</dbReference>
<dbReference type="SMART" id="SM00388">
    <property type="entry name" value="HisKA"/>
    <property type="match status" value="1"/>
</dbReference>
<dbReference type="Gene3D" id="3.30.565.10">
    <property type="entry name" value="Histidine kinase-like ATPase, C-terminal domain"/>
    <property type="match status" value="1"/>
</dbReference>
<feature type="domain" description="PAC" evidence="6">
    <location>
        <begin position="95"/>
        <end position="145"/>
    </location>
</feature>
<dbReference type="CDD" id="cd00082">
    <property type="entry name" value="HisKA"/>
    <property type="match status" value="1"/>
</dbReference>
<comment type="caution">
    <text evidence="7">The sequence shown here is derived from an EMBL/GenBank/DDBJ whole genome shotgun (WGS) entry which is preliminary data.</text>
</comment>
<dbReference type="SUPFAM" id="SSF55874">
    <property type="entry name" value="ATPase domain of HSP90 chaperone/DNA topoisomerase II/histidine kinase"/>
    <property type="match status" value="1"/>
</dbReference>
<dbReference type="InterPro" id="IPR035965">
    <property type="entry name" value="PAS-like_dom_sf"/>
</dbReference>
<comment type="catalytic activity">
    <reaction evidence="1">
        <text>ATP + protein L-histidine = ADP + protein N-phospho-L-histidine.</text>
        <dbReference type="EC" id="2.7.13.3"/>
    </reaction>
</comment>
<dbReference type="InterPro" id="IPR000700">
    <property type="entry name" value="PAS-assoc_C"/>
</dbReference>
<dbReference type="Gene3D" id="3.30.450.20">
    <property type="entry name" value="PAS domain"/>
    <property type="match status" value="2"/>
</dbReference>
<evidence type="ECO:0000313" key="7">
    <source>
        <dbReference type="EMBL" id="NMG17174.1"/>
    </source>
</evidence>
<dbReference type="Pfam" id="PF13188">
    <property type="entry name" value="PAS_8"/>
    <property type="match status" value="1"/>
</dbReference>
<feature type="domain" description="PAS" evidence="5">
    <location>
        <begin position="185"/>
        <end position="226"/>
    </location>
</feature>
<dbReference type="InterPro" id="IPR036890">
    <property type="entry name" value="HATPase_C_sf"/>
</dbReference>
<dbReference type="PANTHER" id="PTHR43065">
    <property type="entry name" value="SENSOR HISTIDINE KINASE"/>
    <property type="match status" value="1"/>
</dbReference>
<dbReference type="EC" id="2.7.13.3" evidence="2"/>
<organism evidence="7 8">
    <name type="scientific">Aromatoleum bremense</name>
    <dbReference type="NCBI Taxonomy" id="76115"/>
    <lineage>
        <taxon>Bacteria</taxon>
        <taxon>Pseudomonadati</taxon>
        <taxon>Pseudomonadota</taxon>
        <taxon>Betaproteobacteria</taxon>
        <taxon>Rhodocyclales</taxon>
        <taxon>Rhodocyclaceae</taxon>
        <taxon>Aromatoleum</taxon>
    </lineage>
</organism>
<dbReference type="InterPro" id="IPR004358">
    <property type="entry name" value="Sig_transdc_His_kin-like_C"/>
</dbReference>
<dbReference type="Proteomes" id="UP000633943">
    <property type="component" value="Unassembled WGS sequence"/>
</dbReference>
<dbReference type="SMART" id="SM00091">
    <property type="entry name" value="PAS"/>
    <property type="match status" value="2"/>
</dbReference>
<dbReference type="EMBL" id="WTVP01000063">
    <property type="protein sequence ID" value="NMG17174.1"/>
    <property type="molecule type" value="Genomic_DNA"/>
</dbReference>
<keyword evidence="8" id="KW-1185">Reference proteome</keyword>
<evidence type="ECO:0000256" key="3">
    <source>
        <dbReference type="ARBA" id="ARBA00022553"/>
    </source>
</evidence>
<dbReference type="InterPro" id="IPR003594">
    <property type="entry name" value="HATPase_dom"/>
</dbReference>
<dbReference type="NCBIfam" id="TIGR00229">
    <property type="entry name" value="sensory_box"/>
    <property type="match status" value="2"/>
</dbReference>
<dbReference type="RefSeq" id="WP_169203715.1">
    <property type="nucleotide sequence ID" value="NZ_CP059467.1"/>
</dbReference>
<proteinExistence type="predicted"/>
<dbReference type="PRINTS" id="PR00344">
    <property type="entry name" value="BCTRLSENSOR"/>
</dbReference>
<reference evidence="7 8" key="1">
    <citation type="submission" date="2019-12" db="EMBL/GenBank/DDBJ databases">
        <title>Comparative genomics gives insights into the taxonomy of the Azoarcus-Aromatoleum group and reveals separate origins of nif in the plant-associated Azoarcus and non-plant-associated Aromatoleum sub-groups.</title>
        <authorList>
            <person name="Lafos M."/>
            <person name="Maluk M."/>
            <person name="Batista M."/>
            <person name="Junghare M."/>
            <person name="Carmona M."/>
            <person name="Faoro H."/>
            <person name="Cruz L.M."/>
            <person name="Battistoni F."/>
            <person name="De Souza E."/>
            <person name="Pedrosa F."/>
            <person name="Chen W.-M."/>
            <person name="Poole P.S."/>
            <person name="Dixon R.A."/>
            <person name="James E.K."/>
        </authorList>
    </citation>
    <scope>NUCLEOTIDE SEQUENCE [LARGE SCALE GENOMIC DNA]</scope>
    <source>
        <strain evidence="7 8">PbN1</strain>
    </source>
</reference>
<dbReference type="InterPro" id="IPR003661">
    <property type="entry name" value="HisK_dim/P_dom"/>
</dbReference>
<dbReference type="PROSITE" id="PS50112">
    <property type="entry name" value="PAS"/>
    <property type="match status" value="2"/>
</dbReference>
<protein>
    <recommendedName>
        <fullName evidence="2">histidine kinase</fullName>
        <ecNumber evidence="2">2.7.13.3</ecNumber>
    </recommendedName>
</protein>
<sequence length="568" mass="63940">MITQTGSSTNEPDEEIRCVAHEADIPFDLIFDNAFLGICIMRNRQFVKVNPKMELMFGYGPGELTGKSVRVVYASEDDYDSIGKLYPTFARNHGYVYENPLVRKNGEIFWCLISGHVVSSDPTRSSVWIVQDIDARKTAENQLNRSKERLAQVVERRTINLQRTNHALKEEVVRRRNTEREMLESREKYRALFRHIPMGILATDDAGNVIEINPAIRSMTGTSTLEDFERVACDPTRVITEDGQLLSLNQLIHSKSPHDGRRVERAHIHWRTASGTLAEYDVSCIRLAVRGLGAAFVFEDTTEQSRARQREHEQQQRLAHAARLALMGQFASALAHELGQPLNSCRSYLAGLQHRFAPELSSRPEWRDVIDRVDLHLEQAGDIVRNVRSFVAHHRPDDTEIHLSTLIAQTLDLLRLQLRDEGVQVRVHARCELPPVRGNRVELQQVLINLMVNALDAMRDTPIGKRVIEIRLSRESQSQVAVRLSDSGVGIPADACSKIYEPYYTTKPDGLGLGLMMCRTILESHGGNLKLIPTSRGGATFKFVLPSRLAVNDEEEENGTASSEGISG</sequence>
<dbReference type="InterPro" id="IPR005467">
    <property type="entry name" value="His_kinase_dom"/>
</dbReference>